<dbReference type="EMBL" id="FNYD01000007">
    <property type="protein sequence ID" value="SEJ78647.1"/>
    <property type="molecule type" value="Genomic_DNA"/>
</dbReference>
<dbReference type="AlphaFoldDB" id="A0A1H7BQN9"/>
<dbReference type="Proteomes" id="UP000199379">
    <property type="component" value="Unassembled WGS sequence"/>
</dbReference>
<dbReference type="RefSeq" id="WP_092367519.1">
    <property type="nucleotide sequence ID" value="NZ_BMGV01000007.1"/>
</dbReference>
<reference evidence="1 2" key="1">
    <citation type="submission" date="2016-10" db="EMBL/GenBank/DDBJ databases">
        <authorList>
            <person name="de Groot N.N."/>
        </authorList>
    </citation>
    <scope>NUCLEOTIDE SEQUENCE [LARGE SCALE GENOMIC DNA]</scope>
    <source>
        <strain evidence="1 2">DSM 29340</strain>
    </source>
</reference>
<evidence type="ECO:0000313" key="2">
    <source>
        <dbReference type="Proteomes" id="UP000199379"/>
    </source>
</evidence>
<proteinExistence type="predicted"/>
<dbReference type="OrthoDB" id="7874397at2"/>
<gene>
    <name evidence="1" type="ORF">SAMN05444007_107104</name>
</gene>
<protein>
    <submittedName>
        <fullName evidence="1">Uncharacterized protein</fullName>
    </submittedName>
</protein>
<organism evidence="1 2">
    <name type="scientific">Cribrihabitans marinus</name>
    <dbReference type="NCBI Taxonomy" id="1227549"/>
    <lineage>
        <taxon>Bacteria</taxon>
        <taxon>Pseudomonadati</taxon>
        <taxon>Pseudomonadota</taxon>
        <taxon>Alphaproteobacteria</taxon>
        <taxon>Rhodobacterales</taxon>
        <taxon>Paracoccaceae</taxon>
        <taxon>Cribrihabitans</taxon>
    </lineage>
</organism>
<keyword evidence="2" id="KW-1185">Reference proteome</keyword>
<evidence type="ECO:0000313" key="1">
    <source>
        <dbReference type="EMBL" id="SEJ78647.1"/>
    </source>
</evidence>
<dbReference type="STRING" id="1227549.SAMN05444007_107104"/>
<name>A0A1H7BQN9_9RHOB</name>
<sequence>MSGRVNHGGAPVGQLAHLDPLRARAVKCLRTWTDDPQTRTGAVAAMSRICGLCASFGRRPLIRHAPDCAYLGADESCFATLVAAAADGAREDALLMACLIVRPDMAPVLAALAEDLGLALRRDEIGRRLDTPQTVPAPVVLH</sequence>
<accession>A0A1H7BQN9</accession>